<evidence type="ECO:0008006" key="3">
    <source>
        <dbReference type="Google" id="ProtNLM"/>
    </source>
</evidence>
<sequence>MKRWIRPVVLVLVFIATLCMGTLLMNKSNKDLTASLEAATLPVVHFLYNDVTINELHGYRGAMDLSAMRDTITPIEDDRLLHVKINTYGTAVDAIQYEIRSLDGERLLADGEISEYTSDGNRVSFDALVENLLEDNQEYVYCLKLTIAGEEVNYYTRLERVKNRNVPECLAFAEEFHKYTFSDEASSFIPRYMDPATGDATTLNYVDLTCTLKQITWGEFKGNIVGEAVADFKEINDTYNVIVVHYVMNSVNEKGETEYYNIEEYYRLRNTQNRMYVLNFERTMKQIFNGENRVLNTEGNLNLGIRDRNVDYKTNDGGNIIAFVQEGELWCYNANAKHISRVFSFRSLEGIDARENWDEHDIKIVSVDEAGSVTFIAYGYMNRGAHEGEVGVAVYHYDGLAHTIEEEIFIKTNKSYEILKAELGKLLYVNEQETLFLIMSGNLYEVDLAGKTSRVMLKGLSSESYSVSESGRYFAYIDPSDVNHADFITMMDLRDISEKKIKAEKGKYLRPLGFIDEDFIYGIADANDVLTDEAGNISFAMKQLKIVGLSEGNLSERKDYRPSSGYISDISVEDYIITVNLEKKSDGRYVSAGTDSIMNRDADTQNNVIVGTSVTKVKETEIVLELANANNTEAKMITSQLLVSETDTSLDIEMKESEKQFVVYMKGNVLMITDRISEAIDCAYKYSGVVVDMQQHYVWNRAKETYVNPFGAMKVYDTDRGSGTITCAVSAMLMREEAGIAVADLIKNGTSVYDILHSTLKEYHVLDVSGCTLDQALYYISENSPVFAMTGTDNAVLLTGYTSKVVYYYDMAKQSTESMDLEKASDLFAHSGNIFITYLK</sequence>
<keyword evidence="2" id="KW-1185">Reference proteome</keyword>
<protein>
    <recommendedName>
        <fullName evidence="3">Peptidase C39-like domain-containing protein</fullName>
    </recommendedName>
</protein>
<name>A0A2G3DZK2_9FIRM</name>
<reference evidence="1 2" key="1">
    <citation type="submission" date="2017-10" db="EMBL/GenBank/DDBJ databases">
        <title>Resolving the taxonomy of Roseburia spp., Eubacterium rectale and Agathobacter spp. through phylogenomic analysis.</title>
        <authorList>
            <person name="Sheridan P.O."/>
            <person name="Walker A.W."/>
            <person name="Duncan S.H."/>
            <person name="Scott K.P."/>
            <person name="Toole P.W.O."/>
            <person name="Luis P."/>
            <person name="Flint H.J."/>
        </authorList>
    </citation>
    <scope>NUCLEOTIDE SEQUENCE [LARGE SCALE GENOMIC DNA]</scope>
    <source>
        <strain evidence="1 2">JK623</strain>
    </source>
</reference>
<dbReference type="SUPFAM" id="SSF69304">
    <property type="entry name" value="Tricorn protease N-terminal domain"/>
    <property type="match status" value="1"/>
</dbReference>
<evidence type="ECO:0000313" key="1">
    <source>
        <dbReference type="EMBL" id="PHU36462.1"/>
    </source>
</evidence>
<comment type="caution">
    <text evidence="1">The sequence shown here is derived from an EMBL/GenBank/DDBJ whole genome shotgun (WGS) entry which is preliminary data.</text>
</comment>
<dbReference type="RefSeq" id="WP_099386969.1">
    <property type="nucleotide sequence ID" value="NZ_JANSWH010000071.1"/>
</dbReference>
<organism evidence="1 2">
    <name type="scientific">Agathobacter ruminis</name>
    <dbReference type="NCBI Taxonomy" id="1712665"/>
    <lineage>
        <taxon>Bacteria</taxon>
        <taxon>Bacillati</taxon>
        <taxon>Bacillota</taxon>
        <taxon>Clostridia</taxon>
        <taxon>Lachnospirales</taxon>
        <taxon>Lachnospiraceae</taxon>
        <taxon>Agathobacter</taxon>
    </lineage>
</organism>
<dbReference type="Proteomes" id="UP000224563">
    <property type="component" value="Unassembled WGS sequence"/>
</dbReference>
<dbReference type="EMBL" id="PDYG01000134">
    <property type="protein sequence ID" value="PHU36462.1"/>
    <property type="molecule type" value="Genomic_DNA"/>
</dbReference>
<reference evidence="1 2" key="2">
    <citation type="submission" date="2017-10" db="EMBL/GenBank/DDBJ databases">
        <authorList>
            <person name="Banno H."/>
            <person name="Chua N.-H."/>
        </authorList>
    </citation>
    <scope>NUCLEOTIDE SEQUENCE [LARGE SCALE GENOMIC DNA]</scope>
    <source>
        <strain evidence="1 2">JK623</strain>
    </source>
</reference>
<accession>A0A2G3DZK2</accession>
<dbReference type="AlphaFoldDB" id="A0A2G3DZK2"/>
<proteinExistence type="predicted"/>
<gene>
    <name evidence="1" type="ORF">CSX02_12860</name>
</gene>
<evidence type="ECO:0000313" key="2">
    <source>
        <dbReference type="Proteomes" id="UP000224563"/>
    </source>
</evidence>